<keyword evidence="9 14" id="KW-0560">Oxidoreductase</keyword>
<feature type="binding site" description="axial binding residue" evidence="13">
    <location>
        <position position="471"/>
    </location>
    <ligand>
        <name>heme</name>
        <dbReference type="ChEBI" id="CHEBI:30413"/>
    </ligand>
    <ligandPart>
        <name>Fe</name>
        <dbReference type="ChEBI" id="CHEBI:18248"/>
    </ligandPart>
</feature>
<evidence type="ECO:0000313" key="15">
    <source>
        <dbReference type="EMBL" id="AFI45045.1"/>
    </source>
</evidence>
<dbReference type="GO" id="GO:0005506">
    <property type="term" value="F:iron ion binding"/>
    <property type="evidence" value="ECO:0007669"/>
    <property type="project" value="InterPro"/>
</dbReference>
<dbReference type="PROSITE" id="PS00086">
    <property type="entry name" value="CYTOCHROME_P450"/>
    <property type="match status" value="1"/>
</dbReference>
<keyword evidence="7" id="KW-0256">Endoplasmic reticulum</keyword>
<gene>
    <name evidence="15" type="primary">CYP9Z18</name>
</gene>
<dbReference type="InterPro" id="IPR002401">
    <property type="entry name" value="Cyt_P450_E_grp-I"/>
</dbReference>
<evidence type="ECO:0000256" key="5">
    <source>
        <dbReference type="ARBA" id="ARBA00022617"/>
    </source>
</evidence>
<dbReference type="InterPro" id="IPR017972">
    <property type="entry name" value="Cyt_P450_CS"/>
</dbReference>
<evidence type="ECO:0000256" key="4">
    <source>
        <dbReference type="ARBA" id="ARBA00010617"/>
    </source>
</evidence>
<dbReference type="CDD" id="cd11056">
    <property type="entry name" value="CYP6-like"/>
    <property type="match status" value="1"/>
</dbReference>
<evidence type="ECO:0000256" key="3">
    <source>
        <dbReference type="ARBA" id="ARBA00004406"/>
    </source>
</evidence>
<evidence type="ECO:0000256" key="7">
    <source>
        <dbReference type="ARBA" id="ARBA00022824"/>
    </source>
</evidence>
<dbReference type="SUPFAM" id="SSF48264">
    <property type="entry name" value="Cytochrome P450"/>
    <property type="match status" value="1"/>
</dbReference>
<reference evidence="15" key="1">
    <citation type="journal article" date="2012" name="Insect Biochem. Mol. Biol.">
        <title>Transcriptome and full-length cDNA resources for the mountain pine beetle, Dendroctonus ponderosae Hopkins, a major insect pest of pine forests.</title>
        <authorList>
            <person name="Keeling C.I."/>
            <person name="Henderson H."/>
            <person name="Li M."/>
            <person name="Yuen M."/>
            <person name="Clark E.L."/>
            <person name="Fraser J.D."/>
            <person name="Huber D.P."/>
            <person name="Liao N.Y."/>
            <person name="Roderick Docking T."/>
            <person name="Birol I."/>
            <person name="Chan S.K."/>
            <person name="Taylor G.A."/>
            <person name="Palmquist D."/>
            <person name="Jones S.J."/>
            <person name="Bohlmann J."/>
        </authorList>
    </citation>
    <scope>NUCLEOTIDE SEQUENCE</scope>
</reference>
<dbReference type="EMBL" id="JQ855682">
    <property type="protein sequence ID" value="AFI45045.1"/>
    <property type="molecule type" value="mRNA"/>
</dbReference>
<evidence type="ECO:0000256" key="13">
    <source>
        <dbReference type="PIRSR" id="PIRSR602401-1"/>
    </source>
</evidence>
<keyword evidence="12" id="KW-0472">Membrane</keyword>
<comment type="cofactor">
    <cofactor evidence="1 13">
        <name>heme</name>
        <dbReference type="ChEBI" id="CHEBI:30413"/>
    </cofactor>
</comment>
<dbReference type="OrthoDB" id="2789670at2759"/>
<dbReference type="AlphaFoldDB" id="I1VJ61"/>
<keyword evidence="10 13" id="KW-0408">Iron</keyword>
<dbReference type="GO" id="GO:0005789">
    <property type="term" value="C:endoplasmic reticulum membrane"/>
    <property type="evidence" value="ECO:0007669"/>
    <property type="project" value="UniProtKB-SubCell"/>
</dbReference>
<dbReference type="InterPro" id="IPR001128">
    <property type="entry name" value="Cyt_P450"/>
</dbReference>
<dbReference type="PRINTS" id="PR00463">
    <property type="entry name" value="EP450I"/>
</dbReference>
<dbReference type="GO" id="GO:0016705">
    <property type="term" value="F:oxidoreductase activity, acting on paired donors, with incorporation or reduction of molecular oxygen"/>
    <property type="evidence" value="ECO:0007669"/>
    <property type="project" value="InterPro"/>
</dbReference>
<evidence type="ECO:0000256" key="9">
    <source>
        <dbReference type="ARBA" id="ARBA00023002"/>
    </source>
</evidence>
<dbReference type="PRINTS" id="PR00385">
    <property type="entry name" value="P450"/>
</dbReference>
<sequence>MIWLIAAGAVAFLLWYSFIWPLNRFTRMGVKQTKPWPLFGDSWTSIFKVKSVSEHVSWIYNMHPDTRYTGFFQFATPSIMLRDPELIKQITVKDFDHFTDHRKFVEPEADPIWSGNLFALRGAKWREMRATLSGSFTSSKMKHMFDVINETAENFSKHFASKNEKFIEIELKDVFTKYANDIIATSAFGIQVNSLADPKNTFYNMGETITDFGGFINKLRFITLASLPTVAKYLRLTLFPRNPVRYFRDIIHDTIKVRIQKSIVRKDMLNLLLDTRKGITNEEEGVVETGFATVKEFSSTNKPKAKEFKYLSDDDITSQALIFFFAGFDTVSTSLCFATYEIAINPDIQERLREEIIETQQANNGKLSYDALLKMKYMDMVFSEALRKWPPVPGMDRECTKSYTIQPVRPDEKPVHLKPGDVLMLPMMGLHRDPRYYENPEKFDPERFSDENKDKIRPYTYIPFGSGPRNCIGSRFAILEAKAVLYHLLLNFKIEPTKRLSVPLKLCKKTFKNTADGGFWLGLRKIQN</sequence>
<dbReference type="Gene3D" id="1.10.630.10">
    <property type="entry name" value="Cytochrome P450"/>
    <property type="match status" value="1"/>
</dbReference>
<keyword evidence="8" id="KW-0492">Microsome</keyword>
<keyword evidence="6 13" id="KW-0479">Metal-binding</keyword>
<dbReference type="Pfam" id="PF00067">
    <property type="entry name" value="p450"/>
    <property type="match status" value="1"/>
</dbReference>
<comment type="similarity">
    <text evidence="4 14">Belongs to the cytochrome P450 family.</text>
</comment>
<evidence type="ECO:0000256" key="8">
    <source>
        <dbReference type="ARBA" id="ARBA00022848"/>
    </source>
</evidence>
<keyword evidence="11 14" id="KW-0503">Monooxygenase</keyword>
<organism evidence="15">
    <name type="scientific">Dendroctonus ponderosae</name>
    <name type="common">Mountain pine beetle</name>
    <dbReference type="NCBI Taxonomy" id="77166"/>
    <lineage>
        <taxon>Eukaryota</taxon>
        <taxon>Metazoa</taxon>
        <taxon>Ecdysozoa</taxon>
        <taxon>Arthropoda</taxon>
        <taxon>Hexapoda</taxon>
        <taxon>Insecta</taxon>
        <taxon>Pterygota</taxon>
        <taxon>Neoptera</taxon>
        <taxon>Endopterygota</taxon>
        <taxon>Coleoptera</taxon>
        <taxon>Polyphaga</taxon>
        <taxon>Cucujiformia</taxon>
        <taxon>Curculionidae</taxon>
        <taxon>Scolytinae</taxon>
        <taxon>Dendroctonus</taxon>
    </lineage>
</organism>
<protein>
    <submittedName>
        <fullName evidence="15">Cytochrome P450 CYP9z18</fullName>
    </submittedName>
</protein>
<dbReference type="GO" id="GO:0020037">
    <property type="term" value="F:heme binding"/>
    <property type="evidence" value="ECO:0007669"/>
    <property type="project" value="InterPro"/>
</dbReference>
<dbReference type="InterPro" id="IPR036396">
    <property type="entry name" value="Cyt_P450_sf"/>
</dbReference>
<comment type="subcellular location">
    <subcellularLocation>
        <location evidence="3">Endoplasmic reticulum membrane</location>
        <topology evidence="3">Peripheral membrane protein</topology>
    </subcellularLocation>
    <subcellularLocation>
        <location evidence="2">Microsome membrane</location>
        <topology evidence="2">Peripheral membrane protein</topology>
    </subcellularLocation>
</comment>
<evidence type="ECO:0000256" key="2">
    <source>
        <dbReference type="ARBA" id="ARBA00004174"/>
    </source>
</evidence>
<evidence type="ECO:0000256" key="6">
    <source>
        <dbReference type="ARBA" id="ARBA00022723"/>
    </source>
</evidence>
<proteinExistence type="evidence at transcript level"/>
<dbReference type="FunFam" id="1.10.630.10:FF:000042">
    <property type="entry name" value="Cytochrome P450"/>
    <property type="match status" value="1"/>
</dbReference>
<evidence type="ECO:0000256" key="14">
    <source>
        <dbReference type="RuleBase" id="RU000461"/>
    </source>
</evidence>
<evidence type="ECO:0000256" key="1">
    <source>
        <dbReference type="ARBA" id="ARBA00001971"/>
    </source>
</evidence>
<dbReference type="InterPro" id="IPR050476">
    <property type="entry name" value="Insect_CytP450_Detox"/>
</dbReference>
<dbReference type="GO" id="GO:0004497">
    <property type="term" value="F:monooxygenase activity"/>
    <property type="evidence" value="ECO:0007669"/>
    <property type="project" value="UniProtKB-KW"/>
</dbReference>
<dbReference type="PANTHER" id="PTHR24292:SF54">
    <property type="entry name" value="CYP9F3-RELATED"/>
    <property type="match status" value="1"/>
</dbReference>
<accession>I1VJ61</accession>
<dbReference type="PANTHER" id="PTHR24292">
    <property type="entry name" value="CYTOCHROME P450"/>
    <property type="match status" value="1"/>
</dbReference>
<evidence type="ECO:0000256" key="11">
    <source>
        <dbReference type="ARBA" id="ARBA00023033"/>
    </source>
</evidence>
<name>I1VJ61_DENPD</name>
<keyword evidence="5 13" id="KW-0349">Heme</keyword>
<evidence type="ECO:0000256" key="12">
    <source>
        <dbReference type="ARBA" id="ARBA00023136"/>
    </source>
</evidence>
<evidence type="ECO:0000256" key="10">
    <source>
        <dbReference type="ARBA" id="ARBA00023004"/>
    </source>
</evidence>